<dbReference type="HAMAP" id="MF_00595">
    <property type="entry name" value="PEPcase_type1"/>
    <property type="match status" value="1"/>
</dbReference>
<dbReference type="GO" id="GO:0015977">
    <property type="term" value="P:carbon fixation"/>
    <property type="evidence" value="ECO:0007669"/>
    <property type="project" value="UniProtKB-KW"/>
</dbReference>
<dbReference type="Gene3D" id="1.20.1440.90">
    <property type="entry name" value="Phosphoenolpyruvate/pyruvate domain"/>
    <property type="match status" value="1"/>
</dbReference>
<dbReference type="PROSITE" id="PS00393">
    <property type="entry name" value="PEPCASE_2"/>
    <property type="match status" value="1"/>
</dbReference>
<evidence type="ECO:0000256" key="5">
    <source>
        <dbReference type="ARBA" id="ARBA00023239"/>
    </source>
</evidence>
<dbReference type="AlphaFoldDB" id="A0A1J5RM65"/>
<dbReference type="InterPro" id="IPR022805">
    <property type="entry name" value="PEP_COase_bac/pln-type"/>
</dbReference>
<dbReference type="PANTHER" id="PTHR30523">
    <property type="entry name" value="PHOSPHOENOLPYRUVATE CARBOXYLASE"/>
    <property type="match status" value="1"/>
</dbReference>
<evidence type="ECO:0000256" key="3">
    <source>
        <dbReference type="ARBA" id="ARBA00012305"/>
    </source>
</evidence>
<dbReference type="SUPFAM" id="SSF51621">
    <property type="entry name" value="Phosphoenolpyruvate/pyruvate domain"/>
    <property type="match status" value="1"/>
</dbReference>
<evidence type="ECO:0000313" key="8">
    <source>
        <dbReference type="EMBL" id="OIQ89229.1"/>
    </source>
</evidence>
<protein>
    <recommendedName>
        <fullName evidence="3">phosphoenolpyruvate carboxylase</fullName>
        <ecNumber evidence="3">4.1.1.31</ecNumber>
    </recommendedName>
</protein>
<keyword evidence="6" id="KW-0120">Carbon dioxide fixation</keyword>
<keyword evidence="4" id="KW-0460">Magnesium</keyword>
<dbReference type="Pfam" id="PF00311">
    <property type="entry name" value="PEPcase"/>
    <property type="match status" value="1"/>
</dbReference>
<dbReference type="InterPro" id="IPR033129">
    <property type="entry name" value="PEPCASE_His_AS"/>
</dbReference>
<dbReference type="PROSITE" id="PS00781">
    <property type="entry name" value="PEPCASE_1"/>
    <property type="match status" value="1"/>
</dbReference>
<proteinExistence type="inferred from homology"/>
<comment type="similarity">
    <text evidence="2">Belongs to the PEPCase type 1 family.</text>
</comment>
<name>A0A1J5RM65_9ZZZZ</name>
<comment type="cofactor">
    <cofactor evidence="1">
        <name>Mg(2+)</name>
        <dbReference type="ChEBI" id="CHEBI:18420"/>
    </cofactor>
</comment>
<accession>A0A1J5RM65</accession>
<evidence type="ECO:0000256" key="1">
    <source>
        <dbReference type="ARBA" id="ARBA00001946"/>
    </source>
</evidence>
<dbReference type="PANTHER" id="PTHR30523:SF6">
    <property type="entry name" value="PHOSPHOENOLPYRUVATE CARBOXYLASE"/>
    <property type="match status" value="1"/>
</dbReference>
<comment type="caution">
    <text evidence="8">The sequence shown here is derived from an EMBL/GenBank/DDBJ whole genome shotgun (WGS) entry which is preliminary data.</text>
</comment>
<dbReference type="GO" id="GO:0006099">
    <property type="term" value="P:tricarboxylic acid cycle"/>
    <property type="evidence" value="ECO:0007669"/>
    <property type="project" value="InterPro"/>
</dbReference>
<organism evidence="8">
    <name type="scientific">mine drainage metagenome</name>
    <dbReference type="NCBI Taxonomy" id="410659"/>
    <lineage>
        <taxon>unclassified sequences</taxon>
        <taxon>metagenomes</taxon>
        <taxon>ecological metagenomes</taxon>
    </lineage>
</organism>
<evidence type="ECO:0000256" key="4">
    <source>
        <dbReference type="ARBA" id="ARBA00022842"/>
    </source>
</evidence>
<sequence length="923" mass="102754">MNAPAEDKDLPLREDIRLLGRLLGDTLRAQEGDAIFDIVEGIRQSAIRFRRDQDAAARRELETALDALTGDQSIQVVRAFSYFSHLANIAEDQHHIRRSRAHRIAGSRPREGTLIRALEQARAAGFEPAAIIRFFGEALVCPVLTAHPTEVQRRSTLSSQMTIARLLDERSRITLTPEELAANDEALRRAVLTLWQTRMLRRAKLSVPDEIANGLSYYDYTFLTELPRLYGTLEDDLAALGLTPTDVASEPIELPCFLRIGSWIGGDRDGNPYVTAEVLRAALRMQSMRALSFYLAEVHQLGSELPIASGLVEASAELAELAAHSPDSSPHRAGELYRRALTGIYARLAATAHVLDQFESERHPLGSAPPYAGAGEFLDELDVLHRSLCAHRSRLLARGRLRQLRRAVAVFGFHLTSLDLRQNSDVHERTVAELLSTAGASDDYRALDEEARIALLVAELTTPRPLYSEFISYSEETTSELTILRNARELQNRYGLAAIENVVISKNDAVSDILEVALLLKEAGLLRRTGEVLDANIVPLFETIEDLKRCPAIMDRLFSLPIYRELLAARGMVQEVMLGYSDSNKDGGFLTSGWALYQAEIALIEVFKKHGVRLRLFHGRGGSVGRGGGPSFDAILAQPGGAVQGQIRITEQGEVIASKYSNPEVGRRNLEILAAATLEATLLAQPAAAPRPEYLSAMAELSQLAYRAYRHLVYETPGFERYFWESTVISEIAELNIGSRPASRKKSTAIADLRAIPWVFSWAQCRLMLPGWYGFGAAARSWLEERGDEGLAMLREMHRDWPFFRTLLSNMDMVLAKSDIAIASRYADLVKDAALRDAIFPRIRAEWQASIDMLAAITGRQELLQDNPLLKRSIRNRFPYLDPLNHLQIELLQRHRSGEGSERVRRGIHLCINGIAAGLRNSG</sequence>
<evidence type="ECO:0000256" key="7">
    <source>
        <dbReference type="ARBA" id="ARBA00048995"/>
    </source>
</evidence>
<dbReference type="PRINTS" id="PR00150">
    <property type="entry name" value="PEPCARBXLASE"/>
</dbReference>
<dbReference type="EMBL" id="MLJW01000338">
    <property type="protein sequence ID" value="OIQ89229.1"/>
    <property type="molecule type" value="Genomic_DNA"/>
</dbReference>
<dbReference type="EC" id="4.1.1.31" evidence="3"/>
<dbReference type="GO" id="GO:0008964">
    <property type="term" value="F:phosphoenolpyruvate carboxylase activity"/>
    <property type="evidence" value="ECO:0007669"/>
    <property type="project" value="UniProtKB-EC"/>
</dbReference>
<dbReference type="InterPro" id="IPR021135">
    <property type="entry name" value="PEP_COase"/>
</dbReference>
<comment type="catalytic activity">
    <reaction evidence="7">
        <text>oxaloacetate + phosphate = phosphoenolpyruvate + hydrogencarbonate</text>
        <dbReference type="Rhea" id="RHEA:28370"/>
        <dbReference type="ChEBI" id="CHEBI:16452"/>
        <dbReference type="ChEBI" id="CHEBI:17544"/>
        <dbReference type="ChEBI" id="CHEBI:43474"/>
        <dbReference type="ChEBI" id="CHEBI:58702"/>
        <dbReference type="EC" id="4.1.1.31"/>
    </reaction>
</comment>
<dbReference type="NCBIfam" id="NF000584">
    <property type="entry name" value="PRK00009.1"/>
    <property type="match status" value="1"/>
</dbReference>
<keyword evidence="8" id="KW-0670">Pyruvate</keyword>
<reference evidence="8" key="1">
    <citation type="submission" date="2016-10" db="EMBL/GenBank/DDBJ databases">
        <title>Sequence of Gallionella enrichment culture.</title>
        <authorList>
            <person name="Poehlein A."/>
            <person name="Muehling M."/>
            <person name="Daniel R."/>
        </authorList>
    </citation>
    <scope>NUCLEOTIDE SEQUENCE</scope>
</reference>
<evidence type="ECO:0000256" key="2">
    <source>
        <dbReference type="ARBA" id="ARBA00008346"/>
    </source>
</evidence>
<dbReference type="InterPro" id="IPR015813">
    <property type="entry name" value="Pyrv/PenolPyrv_kinase-like_dom"/>
</dbReference>
<dbReference type="GO" id="GO:0005829">
    <property type="term" value="C:cytosol"/>
    <property type="evidence" value="ECO:0007669"/>
    <property type="project" value="TreeGrafter"/>
</dbReference>
<dbReference type="InterPro" id="IPR018129">
    <property type="entry name" value="PEP_COase_Lys_AS"/>
</dbReference>
<keyword evidence="5 8" id="KW-0456">Lyase</keyword>
<evidence type="ECO:0000256" key="6">
    <source>
        <dbReference type="ARBA" id="ARBA00023300"/>
    </source>
</evidence>
<gene>
    <name evidence="8" type="primary">ppc_8</name>
    <name evidence="8" type="ORF">GALL_288830</name>
</gene>